<evidence type="ECO:0000256" key="1">
    <source>
        <dbReference type="ARBA" id="ARBA00023122"/>
    </source>
</evidence>
<dbReference type="InterPro" id="IPR046342">
    <property type="entry name" value="CBS_dom_sf"/>
</dbReference>
<evidence type="ECO:0000259" key="3">
    <source>
        <dbReference type="PROSITE" id="PS51371"/>
    </source>
</evidence>
<gene>
    <name evidence="4" type="ORF">Pfl04_48260</name>
</gene>
<dbReference type="AlphaFoldDB" id="A0A8J3LPE4"/>
<evidence type="ECO:0000313" key="4">
    <source>
        <dbReference type="EMBL" id="GIG76422.1"/>
    </source>
</evidence>
<dbReference type="PROSITE" id="PS51371">
    <property type="entry name" value="CBS"/>
    <property type="match status" value="2"/>
</dbReference>
<dbReference type="PANTHER" id="PTHR43080">
    <property type="entry name" value="CBS DOMAIN-CONTAINING PROTEIN CBSX3, MITOCHONDRIAL"/>
    <property type="match status" value="1"/>
</dbReference>
<accession>A0A8J3LPE4</accession>
<comment type="caution">
    <text evidence="4">The sequence shown here is derived from an EMBL/GenBank/DDBJ whole genome shotgun (WGS) entry which is preliminary data.</text>
</comment>
<dbReference type="InterPro" id="IPR051257">
    <property type="entry name" value="Diverse_CBS-Domain"/>
</dbReference>
<dbReference type="EMBL" id="BONU01000054">
    <property type="protein sequence ID" value="GIG76422.1"/>
    <property type="molecule type" value="Genomic_DNA"/>
</dbReference>
<dbReference type="InterPro" id="IPR000644">
    <property type="entry name" value="CBS_dom"/>
</dbReference>
<dbReference type="CDD" id="cd04622">
    <property type="entry name" value="CBS_pair_HRP1_like"/>
    <property type="match status" value="1"/>
</dbReference>
<organism evidence="4 5">
    <name type="scientific">Planosporangium flavigriseum</name>
    <dbReference type="NCBI Taxonomy" id="373681"/>
    <lineage>
        <taxon>Bacteria</taxon>
        <taxon>Bacillati</taxon>
        <taxon>Actinomycetota</taxon>
        <taxon>Actinomycetes</taxon>
        <taxon>Micromonosporales</taxon>
        <taxon>Micromonosporaceae</taxon>
        <taxon>Planosporangium</taxon>
    </lineage>
</organism>
<dbReference type="Pfam" id="PF00571">
    <property type="entry name" value="CBS"/>
    <property type="match status" value="2"/>
</dbReference>
<name>A0A8J3LPE4_9ACTN</name>
<dbReference type="PANTHER" id="PTHR43080:SF2">
    <property type="entry name" value="CBS DOMAIN-CONTAINING PROTEIN"/>
    <property type="match status" value="1"/>
</dbReference>
<sequence length="142" mass="15383">MTKARDVMHHGAECIGENDTLEMAASRMRELHVGALPVCGADDRLHGIITDRDIVVRCIAEGGDPTTVTAGQLAQGIPVWVDVNADIREALRLMEQHKIRRLPVMDNHRLIGMISEADLATHLGKNQVAQFAGAVYGAPPNS</sequence>
<protein>
    <submittedName>
        <fullName evidence="4">Hypoxic response protein 1</fullName>
    </submittedName>
</protein>
<proteinExistence type="predicted"/>
<reference evidence="4" key="1">
    <citation type="submission" date="2021-01" db="EMBL/GenBank/DDBJ databases">
        <title>Whole genome shotgun sequence of Planosporangium flavigriseum NBRC 105377.</title>
        <authorList>
            <person name="Komaki H."/>
            <person name="Tamura T."/>
        </authorList>
    </citation>
    <scope>NUCLEOTIDE SEQUENCE</scope>
    <source>
        <strain evidence="4">NBRC 105377</strain>
    </source>
</reference>
<keyword evidence="1 2" id="KW-0129">CBS domain</keyword>
<dbReference type="Gene3D" id="3.10.580.10">
    <property type="entry name" value="CBS-domain"/>
    <property type="match status" value="1"/>
</dbReference>
<dbReference type="SMART" id="SM00116">
    <property type="entry name" value="CBS"/>
    <property type="match status" value="2"/>
</dbReference>
<feature type="domain" description="CBS" evidence="3">
    <location>
        <begin position="73"/>
        <end position="130"/>
    </location>
</feature>
<keyword evidence="5" id="KW-1185">Reference proteome</keyword>
<evidence type="ECO:0000313" key="5">
    <source>
        <dbReference type="Proteomes" id="UP000653674"/>
    </source>
</evidence>
<dbReference type="SUPFAM" id="SSF54631">
    <property type="entry name" value="CBS-domain pair"/>
    <property type="match status" value="1"/>
</dbReference>
<feature type="domain" description="CBS" evidence="3">
    <location>
        <begin position="8"/>
        <end position="66"/>
    </location>
</feature>
<dbReference type="Proteomes" id="UP000653674">
    <property type="component" value="Unassembled WGS sequence"/>
</dbReference>
<evidence type="ECO:0000256" key="2">
    <source>
        <dbReference type="PROSITE-ProRule" id="PRU00703"/>
    </source>
</evidence>